<protein>
    <submittedName>
        <fullName evidence="1">Uncharacterized protein</fullName>
    </submittedName>
</protein>
<name>A0A9W6BE82_9CHLO</name>
<dbReference type="AlphaFoldDB" id="A0A9W6BE82"/>
<reference evidence="1 2" key="1">
    <citation type="journal article" date="2023" name="Commun. Biol.">
        <title>Reorganization of the ancestral sex-determining regions during the evolution of trioecy in Pleodorina starrii.</title>
        <authorList>
            <person name="Takahashi K."/>
            <person name="Suzuki S."/>
            <person name="Kawai-Toyooka H."/>
            <person name="Yamamoto K."/>
            <person name="Hamaji T."/>
            <person name="Ootsuki R."/>
            <person name="Yamaguchi H."/>
            <person name="Kawachi M."/>
            <person name="Higashiyama T."/>
            <person name="Nozaki H."/>
        </authorList>
    </citation>
    <scope>NUCLEOTIDE SEQUENCE [LARGE SCALE GENOMIC DNA]</scope>
    <source>
        <strain evidence="1 2">NIES-4479</strain>
    </source>
</reference>
<evidence type="ECO:0000313" key="1">
    <source>
        <dbReference type="EMBL" id="GLC50195.1"/>
    </source>
</evidence>
<accession>A0A9W6BE82</accession>
<sequence>MARPPSSLYGGLQSLFTSRAHVRDTTAATAGGASLTESGGDYVEVAVTPEELPPELKEALSRTLALVAGTTNARDTRRILQDHYARRDLRGESVTLFAVYETNLLWCPHSTSVAAWMGLARLLTLPYVEGIRCHRIVLRQISSAALPAAPAAGQVQLSHGLEGAAPGAFASAAAPEVYMQMQMDVAFAWRPLAPVHHLLSSWGAKGLQLPTFTTEHTITLTVNQQSRVVLHRDITHNFPSAPLPLKGVLGLPTPLVATLLHV</sequence>
<organism evidence="1 2">
    <name type="scientific">Pleodorina starrii</name>
    <dbReference type="NCBI Taxonomy" id="330485"/>
    <lineage>
        <taxon>Eukaryota</taxon>
        <taxon>Viridiplantae</taxon>
        <taxon>Chlorophyta</taxon>
        <taxon>core chlorophytes</taxon>
        <taxon>Chlorophyceae</taxon>
        <taxon>CS clade</taxon>
        <taxon>Chlamydomonadales</taxon>
        <taxon>Volvocaceae</taxon>
        <taxon>Pleodorina</taxon>
    </lineage>
</organism>
<dbReference type="EMBL" id="BRXU01000003">
    <property type="protein sequence ID" value="GLC50195.1"/>
    <property type="molecule type" value="Genomic_DNA"/>
</dbReference>
<gene>
    <name evidence="1" type="primary">PLEST000310</name>
    <name evidence="1" type="ORF">PLESTB_000352800</name>
</gene>
<proteinExistence type="predicted"/>
<comment type="caution">
    <text evidence="1">The sequence shown here is derived from an EMBL/GenBank/DDBJ whole genome shotgun (WGS) entry which is preliminary data.</text>
</comment>
<evidence type="ECO:0000313" key="2">
    <source>
        <dbReference type="Proteomes" id="UP001165080"/>
    </source>
</evidence>
<keyword evidence="2" id="KW-1185">Reference proteome</keyword>
<dbReference type="Proteomes" id="UP001165080">
    <property type="component" value="Unassembled WGS sequence"/>
</dbReference>
<dbReference type="OrthoDB" id="545166at2759"/>